<sequence length="63" mass="6916">MSETLYKLTDSNDQTYGKTQWGPGIEHAASGKGPLCTEGWLHAYTDPLLAVLLNPIHGNYKDP</sequence>
<gene>
    <name evidence="1" type="ORF">LCGC14_2226540</name>
</gene>
<organism evidence="1">
    <name type="scientific">marine sediment metagenome</name>
    <dbReference type="NCBI Taxonomy" id="412755"/>
    <lineage>
        <taxon>unclassified sequences</taxon>
        <taxon>metagenomes</taxon>
        <taxon>ecological metagenomes</taxon>
    </lineage>
</organism>
<reference evidence="1" key="1">
    <citation type="journal article" date="2015" name="Nature">
        <title>Complex archaea that bridge the gap between prokaryotes and eukaryotes.</title>
        <authorList>
            <person name="Spang A."/>
            <person name="Saw J.H."/>
            <person name="Jorgensen S.L."/>
            <person name="Zaremba-Niedzwiedzka K."/>
            <person name="Martijn J."/>
            <person name="Lind A.E."/>
            <person name="van Eijk R."/>
            <person name="Schleper C."/>
            <person name="Guy L."/>
            <person name="Ettema T.J."/>
        </authorList>
    </citation>
    <scope>NUCLEOTIDE SEQUENCE</scope>
</reference>
<name>A0A0F9FM15_9ZZZZ</name>
<protein>
    <submittedName>
        <fullName evidence="1">Uncharacterized protein</fullName>
    </submittedName>
</protein>
<proteinExistence type="predicted"/>
<dbReference type="AlphaFoldDB" id="A0A0F9FM15"/>
<evidence type="ECO:0000313" key="1">
    <source>
        <dbReference type="EMBL" id="KKL58315.1"/>
    </source>
</evidence>
<dbReference type="EMBL" id="LAZR01029866">
    <property type="protein sequence ID" value="KKL58315.1"/>
    <property type="molecule type" value="Genomic_DNA"/>
</dbReference>
<feature type="non-terminal residue" evidence="1">
    <location>
        <position position="63"/>
    </location>
</feature>
<accession>A0A0F9FM15</accession>
<comment type="caution">
    <text evidence="1">The sequence shown here is derived from an EMBL/GenBank/DDBJ whole genome shotgun (WGS) entry which is preliminary data.</text>
</comment>